<dbReference type="EMBL" id="GL379787">
    <property type="protein sequence ID" value="EGT31137.1"/>
    <property type="molecule type" value="Genomic_DNA"/>
</dbReference>
<feature type="transmembrane region" description="Helical" evidence="1">
    <location>
        <begin position="371"/>
        <end position="388"/>
    </location>
</feature>
<feature type="transmembrane region" description="Helical" evidence="1">
    <location>
        <begin position="133"/>
        <end position="151"/>
    </location>
</feature>
<dbReference type="AlphaFoldDB" id="G0M983"/>
<evidence type="ECO:0000313" key="3">
    <source>
        <dbReference type="Proteomes" id="UP000008068"/>
    </source>
</evidence>
<feature type="transmembrane region" description="Helical" evidence="1">
    <location>
        <begin position="294"/>
        <end position="318"/>
    </location>
</feature>
<feature type="transmembrane region" description="Helical" evidence="1">
    <location>
        <begin position="57"/>
        <end position="81"/>
    </location>
</feature>
<dbReference type="STRING" id="135651.G0M983"/>
<reference evidence="3" key="1">
    <citation type="submission" date="2011-07" db="EMBL/GenBank/DDBJ databases">
        <authorList>
            <consortium name="Caenorhabditis brenneri Sequencing and Analysis Consortium"/>
            <person name="Wilson R.K."/>
        </authorList>
    </citation>
    <scope>NUCLEOTIDE SEQUENCE [LARGE SCALE GENOMIC DNA]</scope>
    <source>
        <strain evidence="3">PB2801</strain>
    </source>
</reference>
<keyword evidence="1" id="KW-0812">Transmembrane</keyword>
<feature type="transmembrane region" description="Helical" evidence="1">
    <location>
        <begin position="330"/>
        <end position="350"/>
    </location>
</feature>
<keyword evidence="1" id="KW-1133">Transmembrane helix</keyword>
<evidence type="ECO:0000313" key="2">
    <source>
        <dbReference type="EMBL" id="EGT31137.1"/>
    </source>
</evidence>
<dbReference type="HOGENOM" id="CLU_680126_0_0_1"/>
<proteinExistence type="predicted"/>
<organism evidence="3">
    <name type="scientific">Caenorhabditis brenneri</name>
    <name type="common">Nematode worm</name>
    <dbReference type="NCBI Taxonomy" id="135651"/>
    <lineage>
        <taxon>Eukaryota</taxon>
        <taxon>Metazoa</taxon>
        <taxon>Ecdysozoa</taxon>
        <taxon>Nematoda</taxon>
        <taxon>Chromadorea</taxon>
        <taxon>Rhabditida</taxon>
        <taxon>Rhabditina</taxon>
        <taxon>Rhabditomorpha</taxon>
        <taxon>Rhabditoidea</taxon>
        <taxon>Rhabditidae</taxon>
        <taxon>Peloderinae</taxon>
        <taxon>Caenorhabditis</taxon>
    </lineage>
</organism>
<protein>
    <submittedName>
        <fullName evidence="2">Uncharacterized protein</fullName>
    </submittedName>
</protein>
<gene>
    <name evidence="2" type="ORF">CAEBREN_01037</name>
</gene>
<dbReference type="Proteomes" id="UP000008068">
    <property type="component" value="Unassembled WGS sequence"/>
</dbReference>
<dbReference type="PANTHER" id="PTHR22941:SF307">
    <property type="entry name" value="SERPENTINE RECEPTOR, CLASS H"/>
    <property type="match status" value="1"/>
</dbReference>
<name>G0M983_CAEBE</name>
<sequence>MDTSHFSTPEFLTCTLHILSIFSIPIHILGFYCIIFETPTPMKSAKLTMLNLHFWSISLDVTLSILVCPSTIIPVIGGYTFGVLNKLGVPAIVQWYMILTTLLGVGASFVSIIENRYFMIFAVNSWWRHARPFFIFFNYIVVFTGYIPPFSNTPNQSYAFSVVQQEHPTIPVSPSLFVITLDRLWIFLAAVITGSIFVTEVILFNTLLMVKMRSKTYRTNQSLKTFDMQRKFLIGIAVQMNFLSTPEFLTSTLHILSILTTPIHILGFYCILFKTPKSMESVKWCLLNSHFLNIFMDISINILVCPVVITPVIGGYTYGILNQFGVPTMLQWYLLLTVFLAVGAIFVSIVENRYYMMFARSSCWRHGRYPFLVSNYFFVFTGYIPPLFNVPDGEYALRVVEERYP</sequence>
<accession>G0M983</accession>
<feature type="transmembrane region" description="Helical" evidence="1">
    <location>
        <begin position="231"/>
        <end position="249"/>
    </location>
</feature>
<dbReference type="Pfam" id="PF10318">
    <property type="entry name" value="7TM_GPCR_Srh"/>
    <property type="match status" value="2"/>
</dbReference>
<dbReference type="eggNOG" id="ENOG502SY7B">
    <property type="taxonomic scope" value="Eukaryota"/>
</dbReference>
<feature type="transmembrane region" description="Helical" evidence="1">
    <location>
        <begin position="184"/>
        <end position="210"/>
    </location>
</feature>
<dbReference type="InterPro" id="IPR053220">
    <property type="entry name" value="Nematode_rcpt-like_serp_H"/>
</dbReference>
<feature type="transmembrane region" description="Helical" evidence="1">
    <location>
        <begin position="255"/>
        <end position="273"/>
    </location>
</feature>
<dbReference type="InParanoid" id="G0M983"/>
<keyword evidence="3" id="KW-1185">Reference proteome</keyword>
<dbReference type="InterPro" id="IPR019422">
    <property type="entry name" value="7TM_GPCR_serpentine_rcpt_Srh"/>
</dbReference>
<keyword evidence="1" id="KW-0472">Membrane</keyword>
<evidence type="ECO:0000256" key="1">
    <source>
        <dbReference type="SAM" id="Phobius"/>
    </source>
</evidence>
<dbReference type="OrthoDB" id="5888204at2759"/>
<feature type="transmembrane region" description="Helical" evidence="1">
    <location>
        <begin position="16"/>
        <end position="36"/>
    </location>
</feature>
<feature type="transmembrane region" description="Helical" evidence="1">
    <location>
        <begin position="93"/>
        <end position="113"/>
    </location>
</feature>
<dbReference type="PANTHER" id="PTHR22941">
    <property type="entry name" value="SERPENTINE RECEPTOR"/>
    <property type="match status" value="1"/>
</dbReference>